<keyword evidence="2" id="KW-1185">Reference proteome</keyword>
<name>A0ACC2DRT7_DIPCM</name>
<accession>A0ACC2DRT7</accession>
<organism evidence="1 2">
    <name type="scientific">Diphasiastrum complanatum</name>
    <name type="common">Issler's clubmoss</name>
    <name type="synonym">Lycopodium complanatum</name>
    <dbReference type="NCBI Taxonomy" id="34168"/>
    <lineage>
        <taxon>Eukaryota</taxon>
        <taxon>Viridiplantae</taxon>
        <taxon>Streptophyta</taxon>
        <taxon>Embryophyta</taxon>
        <taxon>Tracheophyta</taxon>
        <taxon>Lycopodiopsida</taxon>
        <taxon>Lycopodiales</taxon>
        <taxon>Lycopodiaceae</taxon>
        <taxon>Lycopodioideae</taxon>
        <taxon>Diphasiastrum</taxon>
    </lineage>
</organism>
<evidence type="ECO:0000313" key="2">
    <source>
        <dbReference type="Proteomes" id="UP001162992"/>
    </source>
</evidence>
<evidence type="ECO:0000313" key="1">
    <source>
        <dbReference type="EMBL" id="KAJ7557006.1"/>
    </source>
</evidence>
<comment type="caution">
    <text evidence="1">The sequence shown here is derived from an EMBL/GenBank/DDBJ whole genome shotgun (WGS) entry which is preliminary data.</text>
</comment>
<dbReference type="Proteomes" id="UP001162992">
    <property type="component" value="Chromosome 5"/>
</dbReference>
<reference evidence="2" key="1">
    <citation type="journal article" date="2024" name="Proc. Natl. Acad. Sci. U.S.A.">
        <title>Extraordinary preservation of gene collinearity over three hundred million years revealed in homosporous lycophytes.</title>
        <authorList>
            <person name="Li C."/>
            <person name="Wickell D."/>
            <person name="Kuo L.Y."/>
            <person name="Chen X."/>
            <person name="Nie B."/>
            <person name="Liao X."/>
            <person name="Peng D."/>
            <person name="Ji J."/>
            <person name="Jenkins J."/>
            <person name="Williams M."/>
            <person name="Shu S."/>
            <person name="Plott C."/>
            <person name="Barry K."/>
            <person name="Rajasekar S."/>
            <person name="Grimwood J."/>
            <person name="Han X."/>
            <person name="Sun S."/>
            <person name="Hou Z."/>
            <person name="He W."/>
            <person name="Dai G."/>
            <person name="Sun C."/>
            <person name="Schmutz J."/>
            <person name="Leebens-Mack J.H."/>
            <person name="Li F.W."/>
            <person name="Wang L."/>
        </authorList>
    </citation>
    <scope>NUCLEOTIDE SEQUENCE [LARGE SCALE GENOMIC DNA]</scope>
    <source>
        <strain evidence="2">cv. PW_Plant_1</strain>
    </source>
</reference>
<sequence>MAHFAVDTQSRAQVSGLMDQAVKLGPNVGHTWAFNDGSYRALQISPGVFNEHVFQGSYLQSLASQQTRLGAAKCSKWT</sequence>
<protein>
    <submittedName>
        <fullName evidence="1">Uncharacterized protein</fullName>
    </submittedName>
</protein>
<proteinExistence type="predicted"/>
<gene>
    <name evidence="1" type="ORF">O6H91_05G108200</name>
</gene>
<dbReference type="EMBL" id="CM055096">
    <property type="protein sequence ID" value="KAJ7557006.1"/>
    <property type="molecule type" value="Genomic_DNA"/>
</dbReference>